<evidence type="ECO:0000259" key="1">
    <source>
        <dbReference type="Pfam" id="PF14291"/>
    </source>
</evidence>
<comment type="caution">
    <text evidence="2">The sequence shown here is derived from an EMBL/GenBank/DDBJ whole genome shotgun (WGS) entry which is preliminary data.</text>
</comment>
<dbReference type="PANTHER" id="PTHR45749:SF37">
    <property type="entry name" value="OS05G0311600 PROTEIN"/>
    <property type="match status" value="1"/>
</dbReference>
<name>A0AAV0LEL8_9ROSI</name>
<dbReference type="PANTHER" id="PTHR45749">
    <property type="match status" value="1"/>
</dbReference>
<evidence type="ECO:0000313" key="3">
    <source>
        <dbReference type="Proteomes" id="UP001154282"/>
    </source>
</evidence>
<dbReference type="Pfam" id="PF14291">
    <property type="entry name" value="DUF4371"/>
    <property type="match status" value="1"/>
</dbReference>
<gene>
    <name evidence="2" type="ORF">LITE_LOCUS23560</name>
</gene>
<dbReference type="AlphaFoldDB" id="A0AAV0LEL8"/>
<proteinExistence type="predicted"/>
<protein>
    <recommendedName>
        <fullName evidence="1">DUF4371 domain-containing protein</fullName>
    </recommendedName>
</protein>
<sequence>ASIDCIRHCVPQGHALHWHGESASLKNRGNFFELHGHARGRVNVQSFVMENAPKNLQVTSTDIQKDIVNAIATEISEEIICDFGEDLFTVLVDEAWDTSIKEQMSILLCYVNQEGYVKERFLGSAHVADTKSMILKMEIELMLVRN</sequence>
<evidence type="ECO:0000313" key="2">
    <source>
        <dbReference type="EMBL" id="CAI0432696.1"/>
    </source>
</evidence>
<feature type="domain" description="DUF4371" evidence="1">
    <location>
        <begin position="1"/>
        <end position="143"/>
    </location>
</feature>
<dbReference type="Proteomes" id="UP001154282">
    <property type="component" value="Unassembled WGS sequence"/>
</dbReference>
<keyword evidence="3" id="KW-1185">Reference proteome</keyword>
<dbReference type="InterPro" id="IPR025398">
    <property type="entry name" value="DUF4371"/>
</dbReference>
<organism evidence="2 3">
    <name type="scientific">Linum tenue</name>
    <dbReference type="NCBI Taxonomy" id="586396"/>
    <lineage>
        <taxon>Eukaryota</taxon>
        <taxon>Viridiplantae</taxon>
        <taxon>Streptophyta</taxon>
        <taxon>Embryophyta</taxon>
        <taxon>Tracheophyta</taxon>
        <taxon>Spermatophyta</taxon>
        <taxon>Magnoliopsida</taxon>
        <taxon>eudicotyledons</taxon>
        <taxon>Gunneridae</taxon>
        <taxon>Pentapetalae</taxon>
        <taxon>rosids</taxon>
        <taxon>fabids</taxon>
        <taxon>Malpighiales</taxon>
        <taxon>Linaceae</taxon>
        <taxon>Linum</taxon>
    </lineage>
</organism>
<dbReference type="EMBL" id="CAMGYJ010000006">
    <property type="protein sequence ID" value="CAI0432696.1"/>
    <property type="molecule type" value="Genomic_DNA"/>
</dbReference>
<reference evidence="2" key="1">
    <citation type="submission" date="2022-08" db="EMBL/GenBank/DDBJ databases">
        <authorList>
            <person name="Gutierrez-Valencia J."/>
        </authorList>
    </citation>
    <scope>NUCLEOTIDE SEQUENCE</scope>
</reference>
<feature type="non-terminal residue" evidence="2">
    <location>
        <position position="1"/>
    </location>
</feature>
<accession>A0AAV0LEL8</accession>